<dbReference type="OrthoDB" id="7759664at2759"/>
<feature type="compositionally biased region" description="Basic and acidic residues" evidence="1">
    <location>
        <begin position="62"/>
        <end position="71"/>
    </location>
</feature>
<organism evidence="2 3">
    <name type="scientific">Athelia psychrophila</name>
    <dbReference type="NCBI Taxonomy" id="1759441"/>
    <lineage>
        <taxon>Eukaryota</taxon>
        <taxon>Fungi</taxon>
        <taxon>Dikarya</taxon>
        <taxon>Basidiomycota</taxon>
        <taxon>Agaricomycotina</taxon>
        <taxon>Agaricomycetes</taxon>
        <taxon>Agaricomycetidae</taxon>
        <taxon>Atheliales</taxon>
        <taxon>Atheliaceae</taxon>
        <taxon>Athelia</taxon>
    </lineage>
</organism>
<sequence>MDRVTREAIDERLRVLEGVGGAVWRCVEELMRVRSALPDEATRALDAAIAGAREAAGAGVEAEEHTQREEQEPAELAA</sequence>
<dbReference type="Proteomes" id="UP000076532">
    <property type="component" value="Unassembled WGS sequence"/>
</dbReference>
<gene>
    <name evidence="2" type="ORF">FIBSPDRAFT_878458</name>
</gene>
<feature type="region of interest" description="Disordered" evidence="1">
    <location>
        <begin position="54"/>
        <end position="78"/>
    </location>
</feature>
<evidence type="ECO:0000313" key="3">
    <source>
        <dbReference type="Proteomes" id="UP000076532"/>
    </source>
</evidence>
<dbReference type="AlphaFoldDB" id="A0A167V0P6"/>
<dbReference type="EMBL" id="KV417916">
    <property type="protein sequence ID" value="KZP04515.1"/>
    <property type="molecule type" value="Genomic_DNA"/>
</dbReference>
<name>A0A167V0P6_9AGAM</name>
<dbReference type="STRING" id="436010.A0A167V0P6"/>
<protein>
    <submittedName>
        <fullName evidence="2">Uncharacterized protein</fullName>
    </submittedName>
</protein>
<reference evidence="2 3" key="1">
    <citation type="journal article" date="2016" name="Mol. Biol. Evol.">
        <title>Comparative Genomics of Early-Diverging Mushroom-Forming Fungi Provides Insights into the Origins of Lignocellulose Decay Capabilities.</title>
        <authorList>
            <person name="Nagy L.G."/>
            <person name="Riley R."/>
            <person name="Tritt A."/>
            <person name="Adam C."/>
            <person name="Daum C."/>
            <person name="Floudas D."/>
            <person name="Sun H."/>
            <person name="Yadav J.S."/>
            <person name="Pangilinan J."/>
            <person name="Larsson K.H."/>
            <person name="Matsuura K."/>
            <person name="Barry K."/>
            <person name="Labutti K."/>
            <person name="Kuo R."/>
            <person name="Ohm R.A."/>
            <person name="Bhattacharya S.S."/>
            <person name="Shirouzu T."/>
            <person name="Yoshinaga Y."/>
            <person name="Martin F.M."/>
            <person name="Grigoriev I.V."/>
            <person name="Hibbett D.S."/>
        </authorList>
    </citation>
    <scope>NUCLEOTIDE SEQUENCE [LARGE SCALE GENOMIC DNA]</scope>
    <source>
        <strain evidence="2 3">CBS 109695</strain>
    </source>
</reference>
<accession>A0A167V0P6</accession>
<keyword evidence="3" id="KW-1185">Reference proteome</keyword>
<proteinExistence type="predicted"/>
<evidence type="ECO:0000256" key="1">
    <source>
        <dbReference type="SAM" id="MobiDB-lite"/>
    </source>
</evidence>
<evidence type="ECO:0000313" key="2">
    <source>
        <dbReference type="EMBL" id="KZP04515.1"/>
    </source>
</evidence>